<dbReference type="PROSITE" id="PS00137">
    <property type="entry name" value="SUBTILASE_HIS"/>
    <property type="match status" value="1"/>
</dbReference>
<evidence type="ECO:0000256" key="5">
    <source>
        <dbReference type="PROSITE-ProRule" id="PRU01240"/>
    </source>
</evidence>
<dbReference type="PANTHER" id="PTHR43806:SF11">
    <property type="entry name" value="CEREVISIN-RELATED"/>
    <property type="match status" value="1"/>
</dbReference>
<dbReference type="GO" id="GO:0006508">
    <property type="term" value="P:proteolysis"/>
    <property type="evidence" value="ECO:0007669"/>
    <property type="project" value="UniProtKB-KW"/>
</dbReference>
<dbReference type="InterPro" id="IPR015500">
    <property type="entry name" value="Peptidase_S8_subtilisin-rel"/>
</dbReference>
<gene>
    <name evidence="10" type="ORF">KC675_02780</name>
</gene>
<keyword evidence="2 5" id="KW-0645">Protease</keyword>
<keyword evidence="4 5" id="KW-0720">Serine protease</keyword>
<reference evidence="10" key="2">
    <citation type="journal article" date="2021" name="Microbiome">
        <title>Successional dynamics and alternative stable states in a saline activated sludge microbial community over 9 years.</title>
        <authorList>
            <person name="Wang Y."/>
            <person name="Ye J."/>
            <person name="Ju F."/>
            <person name="Liu L."/>
            <person name="Boyd J.A."/>
            <person name="Deng Y."/>
            <person name="Parks D.H."/>
            <person name="Jiang X."/>
            <person name="Yin X."/>
            <person name="Woodcroft B.J."/>
            <person name="Tyson G.W."/>
            <person name="Hugenholtz P."/>
            <person name="Polz M.F."/>
            <person name="Zhang T."/>
        </authorList>
    </citation>
    <scope>NUCLEOTIDE SEQUENCE</scope>
    <source>
        <strain evidence="10">HKST-UBA15</strain>
    </source>
</reference>
<evidence type="ECO:0000256" key="8">
    <source>
        <dbReference type="SAM" id="Phobius"/>
    </source>
</evidence>
<dbReference type="InterPro" id="IPR050131">
    <property type="entry name" value="Peptidase_S8_subtilisin-like"/>
</dbReference>
<feature type="coiled-coil region" evidence="7">
    <location>
        <begin position="84"/>
        <end position="111"/>
    </location>
</feature>
<dbReference type="PROSITE" id="PS00138">
    <property type="entry name" value="SUBTILASE_SER"/>
    <property type="match status" value="1"/>
</dbReference>
<name>A0A955I9B9_9BACT</name>
<evidence type="ECO:0000256" key="4">
    <source>
        <dbReference type="ARBA" id="ARBA00022825"/>
    </source>
</evidence>
<evidence type="ECO:0000256" key="7">
    <source>
        <dbReference type="SAM" id="Coils"/>
    </source>
</evidence>
<feature type="transmembrane region" description="Helical" evidence="8">
    <location>
        <begin position="7"/>
        <end position="25"/>
    </location>
</feature>
<sequence length="804" mass="87732">MSKKKSIFIVFSFVSFILTAGIFFYDADAVNAKANNEKAQQLLSDEYEFDLTRLVVVKENSDKPEIVVLEDIQEEEGYVSSKLLREKNNDFSKNQKRLEKLESKLVELLNDKSITHVQPDYLYTNEVWSRDSLLDTPDDFDLTPLPATGNHWYYEKSNLRSLWYEQDCFNSGVGCGGSSNVVVAVIDTGLAFEDYTSVWSDIDPTPFDFDPAPDMFVGDSINLWTNSGETPNNDIDDDGNGFIDDYHGVNMENYFYCNTWGCSTQESGETGHPDDDGGHGTFVTGLIASLTGNGTGSVSPAANVQIMTIKANYSKTPSFGSSRLVESINYAVDNGANIINLSLAGSSYDALLEEAVNNAHDAGVLIIASSGNSSSSVQYPARFANVVAVGAVNANDSKSNYSSYGPELDLVAYVGQGTGQGTATYQTSYSCFTAGTNCYNSTDLTRYKQFSNQYAIGTSFAAPQVAAAAAIILGNNLAMSPDELRLALVAAVNDIGSVGFDNNTGHGVIDFKKADEFITGTQDTENLTVYRYYGGDRAWVWIGNPHLTDNVYVNISIAGITKGTHIIQPQQNLPLSFPELFDGPVKIVGSGSIYVSNKARSYNGKLNESVAITSSEYNTKFYYPVYRYIDGDGAWVWVGNPSNDTVANISVKIAGEDINNYTIQPNTNLALSYKGLFDGPLIINSDILVYSTMKSRTNGTINEFKGISTDEFSTSYYYPVYRYVDGDGAWIWVGNPDDAVVANVTIKIDGDEVGQYTIQPNTNLAVSYPGVFDGPLSITSDTPIYSTLKSRSFGSINEFVGIYE</sequence>
<keyword evidence="3 5" id="KW-0378">Hydrolase</keyword>
<dbReference type="EMBL" id="JAGQLL010000027">
    <property type="protein sequence ID" value="MCA9380082.1"/>
    <property type="molecule type" value="Genomic_DNA"/>
</dbReference>
<accession>A0A955I9B9</accession>
<evidence type="ECO:0000256" key="3">
    <source>
        <dbReference type="ARBA" id="ARBA00022801"/>
    </source>
</evidence>
<comment type="similarity">
    <text evidence="1 5 6">Belongs to the peptidase S8 family.</text>
</comment>
<dbReference type="PROSITE" id="PS00136">
    <property type="entry name" value="SUBTILASE_ASP"/>
    <property type="match status" value="1"/>
</dbReference>
<protein>
    <submittedName>
        <fullName evidence="10">S8 family serine peptidase</fullName>
    </submittedName>
</protein>
<evidence type="ECO:0000256" key="1">
    <source>
        <dbReference type="ARBA" id="ARBA00011073"/>
    </source>
</evidence>
<keyword evidence="8" id="KW-1133">Transmembrane helix</keyword>
<keyword evidence="8" id="KW-0472">Membrane</keyword>
<evidence type="ECO:0000256" key="2">
    <source>
        <dbReference type="ARBA" id="ARBA00022670"/>
    </source>
</evidence>
<dbReference type="GO" id="GO:0004252">
    <property type="term" value="F:serine-type endopeptidase activity"/>
    <property type="evidence" value="ECO:0007669"/>
    <property type="project" value="UniProtKB-UniRule"/>
</dbReference>
<feature type="active site" description="Charge relay system" evidence="5">
    <location>
        <position position="459"/>
    </location>
</feature>
<dbReference type="InterPro" id="IPR000209">
    <property type="entry name" value="Peptidase_S8/S53_dom"/>
</dbReference>
<evidence type="ECO:0000256" key="6">
    <source>
        <dbReference type="RuleBase" id="RU003355"/>
    </source>
</evidence>
<feature type="domain" description="Peptidase S8/S53" evidence="9">
    <location>
        <begin position="179"/>
        <end position="507"/>
    </location>
</feature>
<comment type="caution">
    <text evidence="10">The sequence shown here is derived from an EMBL/GenBank/DDBJ whole genome shotgun (WGS) entry which is preliminary data.</text>
</comment>
<dbReference type="PROSITE" id="PS51892">
    <property type="entry name" value="SUBTILASE"/>
    <property type="match status" value="1"/>
</dbReference>
<keyword evidence="7" id="KW-0175">Coiled coil</keyword>
<organism evidence="10 11">
    <name type="scientific">Candidatus Dojkabacteria bacterium</name>
    <dbReference type="NCBI Taxonomy" id="2099670"/>
    <lineage>
        <taxon>Bacteria</taxon>
        <taxon>Candidatus Dojkabacteria</taxon>
    </lineage>
</organism>
<evidence type="ECO:0000313" key="11">
    <source>
        <dbReference type="Proteomes" id="UP000745577"/>
    </source>
</evidence>
<feature type="active site" description="Charge relay system" evidence="5">
    <location>
        <position position="187"/>
    </location>
</feature>
<dbReference type="Gene3D" id="3.40.50.200">
    <property type="entry name" value="Peptidase S8/S53 domain"/>
    <property type="match status" value="1"/>
</dbReference>
<feature type="active site" description="Charge relay system" evidence="5">
    <location>
        <position position="279"/>
    </location>
</feature>
<dbReference type="InterPro" id="IPR023828">
    <property type="entry name" value="Peptidase_S8_Ser-AS"/>
</dbReference>
<dbReference type="PANTHER" id="PTHR43806">
    <property type="entry name" value="PEPTIDASE S8"/>
    <property type="match status" value="1"/>
</dbReference>
<evidence type="ECO:0000259" key="9">
    <source>
        <dbReference type="Pfam" id="PF00082"/>
    </source>
</evidence>
<keyword evidence="8" id="KW-0812">Transmembrane</keyword>
<reference evidence="10" key="1">
    <citation type="submission" date="2020-04" db="EMBL/GenBank/DDBJ databases">
        <authorList>
            <person name="Zhang T."/>
        </authorList>
    </citation>
    <scope>NUCLEOTIDE SEQUENCE</scope>
    <source>
        <strain evidence="10">HKST-UBA15</strain>
    </source>
</reference>
<dbReference type="InterPro" id="IPR022398">
    <property type="entry name" value="Peptidase_S8_His-AS"/>
</dbReference>
<dbReference type="SUPFAM" id="SSF52743">
    <property type="entry name" value="Subtilisin-like"/>
    <property type="match status" value="1"/>
</dbReference>
<evidence type="ECO:0000313" key="10">
    <source>
        <dbReference type="EMBL" id="MCA9380082.1"/>
    </source>
</evidence>
<dbReference type="InterPro" id="IPR036852">
    <property type="entry name" value="Peptidase_S8/S53_dom_sf"/>
</dbReference>
<dbReference type="PRINTS" id="PR00723">
    <property type="entry name" value="SUBTILISIN"/>
</dbReference>
<proteinExistence type="inferred from homology"/>
<dbReference type="Pfam" id="PF00082">
    <property type="entry name" value="Peptidase_S8"/>
    <property type="match status" value="1"/>
</dbReference>
<dbReference type="AlphaFoldDB" id="A0A955I9B9"/>
<dbReference type="InterPro" id="IPR023827">
    <property type="entry name" value="Peptidase_S8_Asp-AS"/>
</dbReference>
<dbReference type="Proteomes" id="UP000745577">
    <property type="component" value="Unassembled WGS sequence"/>
</dbReference>